<keyword evidence="3" id="KW-1185">Reference proteome</keyword>
<dbReference type="AlphaFoldDB" id="A0A0P7ABS7"/>
<comment type="caution">
    <text evidence="2">The sequence shown here is derived from an EMBL/GenBank/DDBJ whole genome shotgun (WGS) entry which is preliminary data.</text>
</comment>
<evidence type="ECO:0000313" key="2">
    <source>
        <dbReference type="EMBL" id="KPM34642.1"/>
    </source>
</evidence>
<feature type="region of interest" description="Disordered" evidence="1">
    <location>
        <begin position="1"/>
        <end position="42"/>
    </location>
</feature>
<accession>A0A0P7ABS7</accession>
<evidence type="ECO:0008006" key="4">
    <source>
        <dbReference type="Google" id="ProtNLM"/>
    </source>
</evidence>
<feature type="compositionally biased region" description="Low complexity" evidence="1">
    <location>
        <begin position="24"/>
        <end position="39"/>
    </location>
</feature>
<dbReference type="Proteomes" id="UP000050424">
    <property type="component" value="Unassembled WGS sequence"/>
</dbReference>
<gene>
    <name evidence="2" type="ORF">AK830_g11925</name>
</gene>
<name>A0A0P7ABS7_9HYPO</name>
<organism evidence="2 3">
    <name type="scientific">Neonectria ditissima</name>
    <dbReference type="NCBI Taxonomy" id="78410"/>
    <lineage>
        <taxon>Eukaryota</taxon>
        <taxon>Fungi</taxon>
        <taxon>Dikarya</taxon>
        <taxon>Ascomycota</taxon>
        <taxon>Pezizomycotina</taxon>
        <taxon>Sordariomycetes</taxon>
        <taxon>Hypocreomycetidae</taxon>
        <taxon>Hypocreales</taxon>
        <taxon>Nectriaceae</taxon>
        <taxon>Neonectria</taxon>
    </lineage>
</organism>
<evidence type="ECO:0000256" key="1">
    <source>
        <dbReference type="SAM" id="MobiDB-lite"/>
    </source>
</evidence>
<sequence length="201" mass="21768">MPQTPGSALEDPFALNPDKTSTAPRGSGTTSTSNRSSPTKRMGERLKKLALDPNGLDFREFSAIPYPSPLSAALLDISRLARGIGTISPAMRDAIRAARDQKEGHLFEVVDDSCFARRTRHDCNGAKLRAPSCWNVEVHQATLTIALRDLRDEIPGDHVDFAFCDHPYHSLGALGALVSRTPTPLTTWVIARSSILALPGP</sequence>
<evidence type="ECO:0000313" key="3">
    <source>
        <dbReference type="Proteomes" id="UP000050424"/>
    </source>
</evidence>
<reference evidence="2 3" key="1">
    <citation type="submission" date="2015-09" db="EMBL/GenBank/DDBJ databases">
        <title>Draft genome of a European isolate of the apple canker pathogen Neonectria ditissima.</title>
        <authorList>
            <person name="Gomez-Cortecero A."/>
            <person name="Harrison R.J."/>
            <person name="Armitage A.D."/>
        </authorList>
    </citation>
    <scope>NUCLEOTIDE SEQUENCE [LARGE SCALE GENOMIC DNA]</scope>
    <source>
        <strain evidence="2 3">R09/05</strain>
    </source>
</reference>
<protein>
    <recommendedName>
        <fullName evidence="4">Methyltransferase domain-containing protein</fullName>
    </recommendedName>
</protein>
<proteinExistence type="predicted"/>
<dbReference type="EMBL" id="LKCW01000315">
    <property type="protein sequence ID" value="KPM34642.1"/>
    <property type="molecule type" value="Genomic_DNA"/>
</dbReference>